<reference evidence="1" key="1">
    <citation type="submission" date="2021-03" db="EMBL/GenBank/DDBJ databases">
        <title>Evolutionary innovations through gain and loss of genes in the ectomycorrhizal Boletales.</title>
        <authorList>
            <person name="Wu G."/>
            <person name="Miyauchi S."/>
            <person name="Morin E."/>
            <person name="Yang Z.-L."/>
            <person name="Xu J."/>
            <person name="Martin F.M."/>
        </authorList>
    </citation>
    <scope>NUCLEOTIDE SEQUENCE</scope>
    <source>
        <strain evidence="1">BR01</strain>
    </source>
</reference>
<accession>A0A8I2YUP7</accession>
<comment type="caution">
    <text evidence="1">The sequence shown here is derived from an EMBL/GenBank/DDBJ whole genome shotgun (WGS) entry which is preliminary data.</text>
</comment>
<sequence length="79" mass="9101">MQHGTALSNDVLVTAAPAAAHYIPDFITVEEEEYLLRKASSTQRTYVMTRARTLVAYYQRTDAEWLDRRIAQAQLETPW</sequence>
<proteinExistence type="predicted"/>
<dbReference type="EMBL" id="JAGFBS010000008">
    <property type="protein sequence ID" value="KAG6377702.1"/>
    <property type="molecule type" value="Genomic_DNA"/>
</dbReference>
<dbReference type="OrthoDB" id="412814at2759"/>
<protein>
    <submittedName>
        <fullName evidence="1">Uncharacterized protein</fullName>
    </submittedName>
</protein>
<dbReference type="AlphaFoldDB" id="A0A8I2YUP7"/>
<evidence type="ECO:0000313" key="2">
    <source>
        <dbReference type="Proteomes" id="UP000683000"/>
    </source>
</evidence>
<name>A0A8I2YUP7_9AGAM</name>
<organism evidence="1 2">
    <name type="scientific">Boletus reticuloceps</name>
    <dbReference type="NCBI Taxonomy" id="495285"/>
    <lineage>
        <taxon>Eukaryota</taxon>
        <taxon>Fungi</taxon>
        <taxon>Dikarya</taxon>
        <taxon>Basidiomycota</taxon>
        <taxon>Agaricomycotina</taxon>
        <taxon>Agaricomycetes</taxon>
        <taxon>Agaricomycetidae</taxon>
        <taxon>Boletales</taxon>
        <taxon>Boletineae</taxon>
        <taxon>Boletaceae</taxon>
        <taxon>Boletoideae</taxon>
        <taxon>Boletus</taxon>
    </lineage>
</organism>
<dbReference type="Proteomes" id="UP000683000">
    <property type="component" value="Unassembled WGS sequence"/>
</dbReference>
<gene>
    <name evidence="1" type="ORF">JVT61DRAFT_14472</name>
</gene>
<keyword evidence="2" id="KW-1185">Reference proteome</keyword>
<evidence type="ECO:0000313" key="1">
    <source>
        <dbReference type="EMBL" id="KAG6377702.1"/>
    </source>
</evidence>